<keyword evidence="6" id="KW-0624">Polysaccharide degradation</keyword>
<dbReference type="Gene3D" id="3.20.20.80">
    <property type="entry name" value="Glycosidases"/>
    <property type="match status" value="1"/>
</dbReference>
<feature type="active site" description="Nucleophile" evidence="7">
    <location>
        <position position="351"/>
    </location>
</feature>
<dbReference type="NCBIfam" id="TIGR03356">
    <property type="entry name" value="BGL"/>
    <property type="match status" value="1"/>
</dbReference>
<evidence type="ECO:0000256" key="7">
    <source>
        <dbReference type="PIRSR" id="PIRSR617736-1"/>
    </source>
</evidence>
<feature type="binding site" evidence="8">
    <location>
        <position position="166"/>
    </location>
    <ligand>
        <name>substrate</name>
    </ligand>
</feature>
<dbReference type="Proteomes" id="UP000636960">
    <property type="component" value="Unassembled WGS sequence"/>
</dbReference>
<dbReference type="SUPFAM" id="SSF51445">
    <property type="entry name" value="(Trans)glycosidases"/>
    <property type="match status" value="1"/>
</dbReference>
<sequence>MGALPEFPAGFVVGVSTAAYQIEGAVDAGGRGASIWDTFSHTPGRTRDGDTGDVACDHYHRWAEDLALMAELGVDAYRFSVAWPRIQPDGTGKPNPDGLAFYDRLVDGLLARGIAPVPTLFHWDLPQALEDRGGWLARETAERFAEYAGHVAARLGDRVRRWITLNEPVVHMAQGYAWGTHAPGRQLLLDALPVAHHQLLGHGLAVRALREHGAAEVMITNNCTPVLPASDDEADQAAAAVYDAFHNRLFNDPVLLGTYPDFLSAGLGDVLRDGDLQVISTPLDALGINYYNPTKVGAPPAGADLPFEMRTIEGVPTTAFGWPVVPDGLHDLLTGLRETYGGALPPIYITENGCSTADGTADQFRVDYLDSHLRAVHRAIGGGVDVRGYFVWSLLDNFEWAEGYSQRFGLVRVDFESQQRTPKNSYHWLRAQLASRA</sequence>
<accession>A0A919K1T2</accession>
<evidence type="ECO:0000256" key="9">
    <source>
        <dbReference type="RuleBase" id="RU361175"/>
    </source>
</evidence>
<feature type="active site" description="Proton donor" evidence="7">
    <location>
        <position position="167"/>
    </location>
</feature>
<dbReference type="EMBL" id="BOMV01000071">
    <property type="protein sequence ID" value="GIE99316.1"/>
    <property type="molecule type" value="Genomic_DNA"/>
</dbReference>
<dbReference type="InterPro" id="IPR017853">
    <property type="entry name" value="GH"/>
</dbReference>
<evidence type="ECO:0000256" key="8">
    <source>
        <dbReference type="PIRSR" id="PIRSR617736-2"/>
    </source>
</evidence>
<comment type="similarity">
    <text evidence="1 9">Belongs to the glycosyl hydrolase 1 family.</text>
</comment>
<organism evidence="10 11">
    <name type="scientific">Paractinoplanes rishiriensis</name>
    <dbReference type="NCBI Taxonomy" id="1050105"/>
    <lineage>
        <taxon>Bacteria</taxon>
        <taxon>Bacillati</taxon>
        <taxon>Actinomycetota</taxon>
        <taxon>Actinomycetes</taxon>
        <taxon>Micromonosporales</taxon>
        <taxon>Micromonosporaceae</taxon>
        <taxon>Paractinoplanes</taxon>
    </lineage>
</organism>
<dbReference type="GO" id="GO:0030245">
    <property type="term" value="P:cellulose catabolic process"/>
    <property type="evidence" value="ECO:0007669"/>
    <property type="project" value="UniProtKB-KW"/>
</dbReference>
<evidence type="ECO:0000256" key="5">
    <source>
        <dbReference type="ARBA" id="ARBA00023295"/>
    </source>
</evidence>
<keyword evidence="3" id="KW-0136">Cellulose degradation</keyword>
<comment type="catalytic activity">
    <reaction evidence="9">
        <text>Hydrolysis of terminal, non-reducing beta-D-glucosyl residues with release of beta-D-glucose.</text>
        <dbReference type="EC" id="3.2.1.21"/>
    </reaction>
</comment>
<keyword evidence="5 9" id="KW-0326">Glycosidase</keyword>
<proteinExistence type="inferred from homology"/>
<dbReference type="GO" id="GO:0008422">
    <property type="term" value="F:beta-glucosidase activity"/>
    <property type="evidence" value="ECO:0007669"/>
    <property type="project" value="UniProtKB-EC"/>
</dbReference>
<feature type="binding site" evidence="8">
    <location>
        <position position="122"/>
    </location>
    <ligand>
        <name>substrate</name>
    </ligand>
</feature>
<dbReference type="InterPro" id="IPR017736">
    <property type="entry name" value="Glyco_hydro_1_beta-glucosidase"/>
</dbReference>
<keyword evidence="4" id="KW-0119">Carbohydrate metabolism</keyword>
<gene>
    <name evidence="10" type="ORF">Ari01nite_67810</name>
</gene>
<evidence type="ECO:0000256" key="1">
    <source>
        <dbReference type="ARBA" id="ARBA00010838"/>
    </source>
</evidence>
<dbReference type="EC" id="3.2.1.21" evidence="9"/>
<feature type="binding site" evidence="8">
    <location>
        <position position="21"/>
    </location>
    <ligand>
        <name>substrate</name>
    </ligand>
</feature>
<dbReference type="InterPro" id="IPR001360">
    <property type="entry name" value="Glyco_hydro_1"/>
</dbReference>
<dbReference type="Pfam" id="PF00232">
    <property type="entry name" value="Glyco_hydro_1"/>
    <property type="match status" value="1"/>
</dbReference>
<name>A0A919K1T2_9ACTN</name>
<evidence type="ECO:0000256" key="3">
    <source>
        <dbReference type="ARBA" id="ARBA00023001"/>
    </source>
</evidence>
<dbReference type="FunFam" id="3.20.20.80:FF:000004">
    <property type="entry name" value="Beta-glucosidase 6-phospho-beta-glucosidase"/>
    <property type="match status" value="1"/>
</dbReference>
<feature type="binding site" evidence="8">
    <location>
        <begin position="399"/>
        <end position="400"/>
    </location>
    <ligand>
        <name>substrate</name>
    </ligand>
</feature>
<evidence type="ECO:0000256" key="2">
    <source>
        <dbReference type="ARBA" id="ARBA00022801"/>
    </source>
</evidence>
<feature type="binding site" evidence="8">
    <location>
        <position position="291"/>
    </location>
    <ligand>
        <name>substrate</name>
    </ligand>
</feature>
<dbReference type="AlphaFoldDB" id="A0A919K1T2"/>
<evidence type="ECO:0000256" key="4">
    <source>
        <dbReference type="ARBA" id="ARBA00023277"/>
    </source>
</evidence>
<evidence type="ECO:0000313" key="10">
    <source>
        <dbReference type="EMBL" id="GIE99316.1"/>
    </source>
</evidence>
<feature type="binding site" evidence="8">
    <location>
        <position position="392"/>
    </location>
    <ligand>
        <name>substrate</name>
    </ligand>
</feature>
<reference evidence="10" key="1">
    <citation type="submission" date="2021-01" db="EMBL/GenBank/DDBJ databases">
        <title>Whole genome shotgun sequence of Actinoplanes rishiriensis NBRC 108556.</title>
        <authorList>
            <person name="Komaki H."/>
            <person name="Tamura T."/>
        </authorList>
    </citation>
    <scope>NUCLEOTIDE SEQUENCE</scope>
    <source>
        <strain evidence="10">NBRC 108556</strain>
    </source>
</reference>
<dbReference type="PANTHER" id="PTHR10353:SF36">
    <property type="entry name" value="LP05116P"/>
    <property type="match status" value="1"/>
</dbReference>
<comment type="caution">
    <text evidence="10">The sequence shown here is derived from an EMBL/GenBank/DDBJ whole genome shotgun (WGS) entry which is preliminary data.</text>
</comment>
<keyword evidence="11" id="KW-1185">Reference proteome</keyword>
<dbReference type="GO" id="GO:0005829">
    <property type="term" value="C:cytosol"/>
    <property type="evidence" value="ECO:0007669"/>
    <property type="project" value="TreeGrafter"/>
</dbReference>
<dbReference type="PRINTS" id="PR00131">
    <property type="entry name" value="GLHYDRLASE1"/>
</dbReference>
<evidence type="ECO:0000313" key="11">
    <source>
        <dbReference type="Proteomes" id="UP000636960"/>
    </source>
</evidence>
<dbReference type="PANTHER" id="PTHR10353">
    <property type="entry name" value="GLYCOSYL HYDROLASE"/>
    <property type="match status" value="1"/>
</dbReference>
<keyword evidence="2 9" id="KW-0378">Hydrolase</keyword>
<evidence type="ECO:0000256" key="6">
    <source>
        <dbReference type="ARBA" id="ARBA00023326"/>
    </source>
</evidence>
<protein>
    <recommendedName>
        <fullName evidence="9">Beta-glucosidase</fullName>
        <ecNumber evidence="9">3.2.1.21</ecNumber>
    </recommendedName>
</protein>